<dbReference type="AlphaFoldDB" id="A0A0A9G3W5"/>
<reference evidence="1" key="1">
    <citation type="submission" date="2014-09" db="EMBL/GenBank/DDBJ databases">
        <authorList>
            <person name="Magalhaes I.L.F."/>
            <person name="Oliveira U."/>
            <person name="Santos F.R."/>
            <person name="Vidigal T.H.D.A."/>
            <person name="Brescovit A.D."/>
            <person name="Santos A.J."/>
        </authorList>
    </citation>
    <scope>NUCLEOTIDE SEQUENCE</scope>
    <source>
        <tissue evidence="1">Shoot tissue taken approximately 20 cm above the soil surface</tissue>
    </source>
</reference>
<dbReference type="EMBL" id="GBRH01178709">
    <property type="protein sequence ID" value="JAE19187.1"/>
    <property type="molecule type" value="Transcribed_RNA"/>
</dbReference>
<organism evidence="1">
    <name type="scientific">Arundo donax</name>
    <name type="common">Giant reed</name>
    <name type="synonym">Donax arundinaceus</name>
    <dbReference type="NCBI Taxonomy" id="35708"/>
    <lineage>
        <taxon>Eukaryota</taxon>
        <taxon>Viridiplantae</taxon>
        <taxon>Streptophyta</taxon>
        <taxon>Embryophyta</taxon>
        <taxon>Tracheophyta</taxon>
        <taxon>Spermatophyta</taxon>
        <taxon>Magnoliopsida</taxon>
        <taxon>Liliopsida</taxon>
        <taxon>Poales</taxon>
        <taxon>Poaceae</taxon>
        <taxon>PACMAD clade</taxon>
        <taxon>Arundinoideae</taxon>
        <taxon>Arundineae</taxon>
        <taxon>Arundo</taxon>
    </lineage>
</organism>
<name>A0A0A9G3W5_ARUDO</name>
<protein>
    <submittedName>
        <fullName evidence="1">Uncharacterized protein</fullName>
    </submittedName>
</protein>
<proteinExistence type="predicted"/>
<accession>A0A0A9G3W5</accession>
<reference evidence="1" key="2">
    <citation type="journal article" date="2015" name="Data Brief">
        <title>Shoot transcriptome of the giant reed, Arundo donax.</title>
        <authorList>
            <person name="Barrero R.A."/>
            <person name="Guerrero F.D."/>
            <person name="Moolhuijzen P."/>
            <person name="Goolsby J.A."/>
            <person name="Tidwell J."/>
            <person name="Bellgard S.E."/>
            <person name="Bellgard M.I."/>
        </authorList>
    </citation>
    <scope>NUCLEOTIDE SEQUENCE</scope>
    <source>
        <tissue evidence="1">Shoot tissue taken approximately 20 cm above the soil surface</tissue>
    </source>
</reference>
<sequence>MPCAHAAPPVRWRPGGGFIFSTRPLTVPLQTLHACASARRGEFAMLVVGSTCDRFLGQCRRCL</sequence>
<evidence type="ECO:0000313" key="1">
    <source>
        <dbReference type="EMBL" id="JAE19187.1"/>
    </source>
</evidence>